<sequence length="154" mass="17132">MHKKKEGCTMSKRKHRVRRGGIAVIPIVISIIFSLLIPVNVTAESFFASLQVIIGVWATLLGFIITTVSILLTFTGSKLTEEIKATGHYKTILFSYLLTCFELLIFLLLSLLVLITGVYSGIMVKVLIAGVIISLTDIFICLFFLTLVIYTLFK</sequence>
<feature type="transmembrane region" description="Helical" evidence="1">
    <location>
        <begin position="126"/>
        <end position="153"/>
    </location>
</feature>
<comment type="caution">
    <text evidence="2">The sequence shown here is derived from an EMBL/GenBank/DDBJ whole genome shotgun (WGS) entry which is preliminary data.</text>
</comment>
<evidence type="ECO:0000313" key="3">
    <source>
        <dbReference type="Proteomes" id="UP000016491"/>
    </source>
</evidence>
<keyword evidence="1" id="KW-0472">Membrane</keyword>
<dbReference type="EMBL" id="AWSU01000134">
    <property type="protein sequence ID" value="ERI78050.1"/>
    <property type="molecule type" value="Genomic_DNA"/>
</dbReference>
<dbReference type="AlphaFoldDB" id="A0ABC9TZC0"/>
<dbReference type="Proteomes" id="UP000016491">
    <property type="component" value="Unassembled WGS sequence"/>
</dbReference>
<evidence type="ECO:0000313" key="2">
    <source>
        <dbReference type="EMBL" id="ERI78050.1"/>
    </source>
</evidence>
<name>A0ABC9TZC0_CLOSY</name>
<protein>
    <submittedName>
        <fullName evidence="2">Uncharacterized protein</fullName>
    </submittedName>
</protein>
<proteinExistence type="predicted"/>
<feature type="transmembrane region" description="Helical" evidence="1">
    <location>
        <begin position="47"/>
        <end position="72"/>
    </location>
</feature>
<reference evidence="2 3" key="1">
    <citation type="submission" date="2013-07" db="EMBL/GenBank/DDBJ databases">
        <authorList>
            <person name="Weinstock G."/>
            <person name="Sodergren E."/>
            <person name="Wylie T."/>
            <person name="Fulton L."/>
            <person name="Fulton R."/>
            <person name="Fronick C."/>
            <person name="O'Laughlin M."/>
            <person name="Godfrey J."/>
            <person name="Miner T."/>
            <person name="Herter B."/>
            <person name="Appelbaum E."/>
            <person name="Cordes M."/>
            <person name="Lek S."/>
            <person name="Wollam A."/>
            <person name="Pepin K.H."/>
            <person name="Palsikar V.B."/>
            <person name="Mitreva M."/>
            <person name="Wilson R.K."/>
        </authorList>
    </citation>
    <scope>NUCLEOTIDE SEQUENCE [LARGE SCALE GENOMIC DNA]</scope>
    <source>
        <strain evidence="2 3">ATCC 14940</strain>
    </source>
</reference>
<feature type="transmembrane region" description="Helical" evidence="1">
    <location>
        <begin position="93"/>
        <end position="120"/>
    </location>
</feature>
<keyword evidence="1" id="KW-0812">Transmembrane</keyword>
<keyword evidence="1" id="KW-1133">Transmembrane helix</keyword>
<feature type="transmembrane region" description="Helical" evidence="1">
    <location>
        <begin position="21"/>
        <end position="41"/>
    </location>
</feature>
<accession>A0ABC9TZC0</accession>
<organism evidence="2 3">
    <name type="scientific">[Clostridium] symbiosum ATCC 14940</name>
    <dbReference type="NCBI Taxonomy" id="411472"/>
    <lineage>
        <taxon>Bacteria</taxon>
        <taxon>Bacillati</taxon>
        <taxon>Bacillota</taxon>
        <taxon>Clostridia</taxon>
        <taxon>Lachnospirales</taxon>
        <taxon>Lachnospiraceae</taxon>
        <taxon>Otoolea</taxon>
    </lineage>
</organism>
<gene>
    <name evidence="2" type="ORF">CLOSYM_01686</name>
</gene>
<evidence type="ECO:0000256" key="1">
    <source>
        <dbReference type="SAM" id="Phobius"/>
    </source>
</evidence>